<keyword evidence="2" id="KW-1185">Reference proteome</keyword>
<proteinExistence type="predicted"/>
<protein>
    <submittedName>
        <fullName evidence="1">Four helix bundle protein</fullName>
    </submittedName>
</protein>
<evidence type="ECO:0000313" key="1">
    <source>
        <dbReference type="EMBL" id="APG25686.1"/>
    </source>
</evidence>
<dbReference type="NCBIfam" id="TIGR02436">
    <property type="entry name" value="four helix bundle protein"/>
    <property type="match status" value="1"/>
</dbReference>
<dbReference type="PANTHER" id="PTHR38471">
    <property type="entry name" value="FOUR HELIX BUNDLE PROTEIN"/>
    <property type="match status" value="1"/>
</dbReference>
<dbReference type="InterPro" id="IPR012657">
    <property type="entry name" value="23S_rRNA-intervening_sequence"/>
</dbReference>
<evidence type="ECO:0000313" key="2">
    <source>
        <dbReference type="Proteomes" id="UP000182264"/>
    </source>
</evidence>
<dbReference type="AlphaFoldDB" id="A0A1L3GIB9"/>
<dbReference type="OrthoDB" id="9800370at2"/>
<accession>A0A1L3GIB9</accession>
<dbReference type="Pfam" id="PF05635">
    <property type="entry name" value="23S_rRNA_IVP"/>
    <property type="match status" value="1"/>
</dbReference>
<sequence length="119" mass="13317">MKHHKQLEVWKRSVALAGAIYSATRDFPPEEKYGLTSQMCRAAVSIPSNIAEGAARHTVKEFIHFLHISSGSASELDTQIEIARLINMGNQKSLLEAQQELSQISRMLKGLIRSLEKSR</sequence>
<dbReference type="STRING" id="29542.A6070_06220"/>
<reference evidence="1 2" key="1">
    <citation type="journal article" date="2017" name="Genome Announc.">
        <title>Complete Genome Sequences of Two Acetylene-Fermenting Pelobacter acetylenicus Strains.</title>
        <authorList>
            <person name="Sutton J.M."/>
            <person name="Baesman S.M."/>
            <person name="Fierst J.L."/>
            <person name="Poret-Peterson A.T."/>
            <person name="Oremland R.S."/>
            <person name="Dunlap D.S."/>
            <person name="Akob D.M."/>
        </authorList>
    </citation>
    <scope>NUCLEOTIDE SEQUENCE [LARGE SCALE GENOMIC DNA]</scope>
    <source>
        <strain evidence="1 2">DSM 3247</strain>
    </source>
</reference>
<dbReference type="KEGG" id="pace:A6070_06220"/>
<dbReference type="RefSeq" id="WP_072287529.1">
    <property type="nucleotide sequence ID" value="NZ_CP015455.1"/>
</dbReference>
<dbReference type="EMBL" id="CP015518">
    <property type="protein sequence ID" value="APG25686.1"/>
    <property type="molecule type" value="Genomic_DNA"/>
</dbReference>
<organism evidence="1 2">
    <name type="scientific">Syntrophotalea acetylenica</name>
    <name type="common">Pelobacter acetylenicus</name>
    <dbReference type="NCBI Taxonomy" id="29542"/>
    <lineage>
        <taxon>Bacteria</taxon>
        <taxon>Pseudomonadati</taxon>
        <taxon>Thermodesulfobacteriota</taxon>
        <taxon>Desulfuromonadia</taxon>
        <taxon>Desulfuromonadales</taxon>
        <taxon>Syntrophotaleaceae</taxon>
        <taxon>Syntrophotalea</taxon>
    </lineage>
</organism>
<name>A0A1L3GIB9_SYNAC</name>
<dbReference type="SUPFAM" id="SSF158446">
    <property type="entry name" value="IVS-encoded protein-like"/>
    <property type="match status" value="1"/>
</dbReference>
<dbReference type="PANTHER" id="PTHR38471:SF2">
    <property type="entry name" value="FOUR HELIX BUNDLE PROTEIN"/>
    <property type="match status" value="1"/>
</dbReference>
<dbReference type="Gene3D" id="1.20.1440.60">
    <property type="entry name" value="23S rRNA-intervening sequence"/>
    <property type="match status" value="1"/>
</dbReference>
<dbReference type="InterPro" id="IPR036583">
    <property type="entry name" value="23S_rRNA_IVS_sf"/>
</dbReference>
<dbReference type="Proteomes" id="UP000182264">
    <property type="component" value="Chromosome"/>
</dbReference>
<gene>
    <name evidence="1" type="ORF">A7E75_12195</name>
</gene>
<dbReference type="CDD" id="cd16377">
    <property type="entry name" value="23S_rRNA_IVP_like"/>
    <property type="match status" value="1"/>
</dbReference>